<comment type="caution">
    <text evidence="3">The sequence shown here is derived from an EMBL/GenBank/DDBJ whole genome shotgun (WGS) entry which is preliminary data.</text>
</comment>
<dbReference type="EMBL" id="BJXA01000073">
    <property type="protein sequence ID" value="GEM42626.1"/>
    <property type="molecule type" value="Genomic_DNA"/>
</dbReference>
<proteinExistence type="predicted"/>
<dbReference type="PRINTS" id="PR00421">
    <property type="entry name" value="THIOREDOXIN"/>
</dbReference>
<dbReference type="InterPro" id="IPR036249">
    <property type="entry name" value="Thioredoxin-like_sf"/>
</dbReference>
<dbReference type="Proteomes" id="UP000321424">
    <property type="component" value="Unassembled WGS sequence"/>
</dbReference>
<reference evidence="3 4" key="1">
    <citation type="submission" date="2019-07" db="EMBL/GenBank/DDBJ databases">
        <title>Whole genome shotgun sequence of Nocardia ninae NBRC 108245.</title>
        <authorList>
            <person name="Hosoyama A."/>
            <person name="Uohara A."/>
            <person name="Ohji S."/>
            <person name="Ichikawa N."/>
        </authorList>
    </citation>
    <scope>NUCLEOTIDE SEQUENCE [LARGE SCALE GENOMIC DNA]</scope>
    <source>
        <strain evidence="3 4">NBRC 108245</strain>
    </source>
</reference>
<evidence type="ECO:0000259" key="2">
    <source>
        <dbReference type="PROSITE" id="PS51352"/>
    </source>
</evidence>
<dbReference type="GO" id="GO:0034976">
    <property type="term" value="P:response to endoplasmic reticulum stress"/>
    <property type="evidence" value="ECO:0007669"/>
    <property type="project" value="TreeGrafter"/>
</dbReference>
<evidence type="ECO:0000313" key="3">
    <source>
        <dbReference type="EMBL" id="GEM42626.1"/>
    </source>
</evidence>
<dbReference type="CDD" id="cd02947">
    <property type="entry name" value="TRX_family"/>
    <property type="match status" value="1"/>
</dbReference>
<gene>
    <name evidence="3" type="primary">trx</name>
    <name evidence="3" type="ORF">NN4_71450</name>
</gene>
<dbReference type="OrthoDB" id="9790390at2"/>
<evidence type="ECO:0000256" key="1">
    <source>
        <dbReference type="SAM" id="MobiDB-lite"/>
    </source>
</evidence>
<dbReference type="Pfam" id="PF00085">
    <property type="entry name" value="Thioredoxin"/>
    <property type="match status" value="1"/>
</dbReference>
<dbReference type="Gene3D" id="3.40.30.10">
    <property type="entry name" value="Glutaredoxin"/>
    <property type="match status" value="1"/>
</dbReference>
<protein>
    <submittedName>
        <fullName evidence="3">Thiol reductase thioredoxin</fullName>
    </submittedName>
</protein>
<dbReference type="AlphaFoldDB" id="A0A511MRI4"/>
<sequence>MPTVTLTPHNFDAVIARHPIVLVDWWADWCGWCTRFAPVYESSAERHPDVVHGMVDAVAEEAMKVSAQITAFPTLMAYREGLLVYNESGYLAPEALEELVQNIKWLDMEKLRREVAQQMDAPQYPANAPAPAAPGPGSRQAGLAATASRYGWPGL</sequence>
<dbReference type="PROSITE" id="PS51352">
    <property type="entry name" value="THIOREDOXIN_2"/>
    <property type="match status" value="1"/>
</dbReference>
<keyword evidence="4" id="KW-1185">Reference proteome</keyword>
<dbReference type="GO" id="GO:0006457">
    <property type="term" value="P:protein folding"/>
    <property type="evidence" value="ECO:0007669"/>
    <property type="project" value="TreeGrafter"/>
</dbReference>
<evidence type="ECO:0000313" key="4">
    <source>
        <dbReference type="Proteomes" id="UP000321424"/>
    </source>
</evidence>
<feature type="domain" description="Thioredoxin" evidence="2">
    <location>
        <begin position="1"/>
        <end position="105"/>
    </location>
</feature>
<organism evidence="3 4">
    <name type="scientific">Nocardia ninae NBRC 108245</name>
    <dbReference type="NCBI Taxonomy" id="1210091"/>
    <lineage>
        <taxon>Bacteria</taxon>
        <taxon>Bacillati</taxon>
        <taxon>Actinomycetota</taxon>
        <taxon>Actinomycetes</taxon>
        <taxon>Mycobacteriales</taxon>
        <taxon>Nocardiaceae</taxon>
        <taxon>Nocardia</taxon>
    </lineage>
</organism>
<dbReference type="GO" id="GO:0003756">
    <property type="term" value="F:protein disulfide isomerase activity"/>
    <property type="evidence" value="ECO:0007669"/>
    <property type="project" value="TreeGrafter"/>
</dbReference>
<feature type="region of interest" description="Disordered" evidence="1">
    <location>
        <begin position="123"/>
        <end position="143"/>
    </location>
</feature>
<accession>A0A511MRI4</accession>
<name>A0A511MRI4_9NOCA</name>
<dbReference type="SUPFAM" id="SSF52833">
    <property type="entry name" value="Thioredoxin-like"/>
    <property type="match status" value="1"/>
</dbReference>
<dbReference type="RefSeq" id="WP_147140349.1">
    <property type="nucleotide sequence ID" value="NZ_BJXA01000073.1"/>
</dbReference>
<dbReference type="PANTHER" id="PTHR18929">
    <property type="entry name" value="PROTEIN DISULFIDE ISOMERASE"/>
    <property type="match status" value="1"/>
</dbReference>
<dbReference type="InterPro" id="IPR013766">
    <property type="entry name" value="Thioredoxin_domain"/>
</dbReference>